<name>A0AC61R073_9FIRM</name>
<reference evidence="1" key="1">
    <citation type="submission" date="2019-04" db="EMBL/GenBank/DDBJ databases">
        <title>Microbes associate with the intestines of laboratory mice.</title>
        <authorList>
            <person name="Navarre W."/>
            <person name="Wong E."/>
            <person name="Huang K."/>
            <person name="Tropini C."/>
            <person name="Ng K."/>
            <person name="Yu B."/>
        </authorList>
    </citation>
    <scope>NUCLEOTIDE SEQUENCE</scope>
    <source>
        <strain evidence="1">NM72_1-8</strain>
    </source>
</reference>
<comment type="caution">
    <text evidence="1">The sequence shown here is derived from an EMBL/GenBank/DDBJ whole genome shotgun (WGS) entry which is preliminary data.</text>
</comment>
<evidence type="ECO:0000313" key="2">
    <source>
        <dbReference type="Proteomes" id="UP000307720"/>
    </source>
</evidence>
<sequence length="250" mass="28091">MKIEKISDTQIRCTLTKEDLASRHLKLNELAYGTENAKSFFRDMMQQAAYEFGFEANDIPLMIEAIPLPSESIILIITKVEDPEELDTRFAKFAPSNAGGVMDSEDSPIASHLEGADDILGLFNKIRAAQKKLAEKQDSKQALAEETCEMPLNLTRLYKFKDLDTVIHAAGILNSIYTGYNTLYKNICTKEYHLLISKSEHSPEEFNKICNILSEYGKGHKFAPGMDAFYSEHQECLVKGNALQQLAQIS</sequence>
<protein>
    <submittedName>
        <fullName evidence="1">Adaptor protein MecA</fullName>
    </submittedName>
</protein>
<gene>
    <name evidence="1" type="ORF">E5357_05540</name>
</gene>
<organism evidence="1 2">
    <name type="scientific">Hominisplanchenecus murintestinalis</name>
    <dbReference type="NCBI Taxonomy" id="2941517"/>
    <lineage>
        <taxon>Bacteria</taxon>
        <taxon>Bacillati</taxon>
        <taxon>Bacillota</taxon>
        <taxon>Clostridia</taxon>
        <taxon>Lachnospirales</taxon>
        <taxon>Lachnospiraceae</taxon>
        <taxon>Hominisplanchenecus</taxon>
    </lineage>
</organism>
<dbReference type="Proteomes" id="UP000307720">
    <property type="component" value="Unassembled WGS sequence"/>
</dbReference>
<proteinExistence type="predicted"/>
<keyword evidence="2" id="KW-1185">Reference proteome</keyword>
<dbReference type="EMBL" id="SRZB01000007">
    <property type="protein sequence ID" value="TGX99528.1"/>
    <property type="molecule type" value="Genomic_DNA"/>
</dbReference>
<accession>A0AC61R073</accession>
<evidence type="ECO:0000313" key="1">
    <source>
        <dbReference type="EMBL" id="TGX99528.1"/>
    </source>
</evidence>